<dbReference type="Proteomes" id="UP000305709">
    <property type="component" value="Unassembled WGS sequence"/>
</dbReference>
<organism evidence="1 2">
    <name type="scientific">Rubellimicrobium roseum</name>
    <dbReference type="NCBI Taxonomy" id="687525"/>
    <lineage>
        <taxon>Bacteria</taxon>
        <taxon>Pseudomonadati</taxon>
        <taxon>Pseudomonadota</taxon>
        <taxon>Alphaproteobacteria</taxon>
        <taxon>Rhodobacterales</taxon>
        <taxon>Roseobacteraceae</taxon>
        <taxon>Rubellimicrobium</taxon>
    </lineage>
</organism>
<comment type="caution">
    <text evidence="1">The sequence shown here is derived from an EMBL/GenBank/DDBJ whole genome shotgun (WGS) entry which is preliminary data.</text>
</comment>
<reference evidence="1 2" key="1">
    <citation type="submission" date="2019-06" db="EMBL/GenBank/DDBJ databases">
        <authorList>
            <person name="Jiang L."/>
        </authorList>
    </citation>
    <scope>NUCLEOTIDE SEQUENCE [LARGE SCALE GENOMIC DNA]</scope>
    <source>
        <strain evidence="1 2">YIM 48858</strain>
    </source>
</reference>
<accession>A0A5C4N5J5</accession>
<gene>
    <name evidence="1" type="ORF">FHG71_20555</name>
</gene>
<sequence length="70" mass="7627">MMSDHGIELGDSVRLKSGGPLMTYEGESHSTGDAICTWFDGTQRCQETFNHRAIEKADGPEAGPMTRVGR</sequence>
<dbReference type="OrthoDB" id="7173769at2"/>
<name>A0A5C4N5J5_9RHOB</name>
<evidence type="ECO:0000313" key="1">
    <source>
        <dbReference type="EMBL" id="TNC62072.1"/>
    </source>
</evidence>
<keyword evidence="2" id="KW-1185">Reference proteome</keyword>
<evidence type="ECO:0000313" key="2">
    <source>
        <dbReference type="Proteomes" id="UP000305709"/>
    </source>
</evidence>
<protein>
    <submittedName>
        <fullName evidence="1">DUF2158 domain-containing protein</fullName>
    </submittedName>
</protein>
<dbReference type="EMBL" id="VDFV01000060">
    <property type="protein sequence ID" value="TNC62072.1"/>
    <property type="molecule type" value="Genomic_DNA"/>
</dbReference>
<dbReference type="AlphaFoldDB" id="A0A5C4N5J5"/>
<proteinExistence type="predicted"/>
<dbReference type="InterPro" id="IPR019226">
    <property type="entry name" value="DUF2158"/>
</dbReference>
<dbReference type="Pfam" id="PF09926">
    <property type="entry name" value="DUF2158"/>
    <property type="match status" value="1"/>
</dbReference>